<accession>A0A8R1Z2Z8</accession>
<organism evidence="1 2">
    <name type="scientific">Pristionchus pacificus</name>
    <name type="common">Parasitic nematode worm</name>
    <dbReference type="NCBI Taxonomy" id="54126"/>
    <lineage>
        <taxon>Eukaryota</taxon>
        <taxon>Metazoa</taxon>
        <taxon>Ecdysozoa</taxon>
        <taxon>Nematoda</taxon>
        <taxon>Chromadorea</taxon>
        <taxon>Rhabditida</taxon>
        <taxon>Rhabditina</taxon>
        <taxon>Diplogasteromorpha</taxon>
        <taxon>Diplogasteroidea</taxon>
        <taxon>Neodiplogasteridae</taxon>
        <taxon>Pristionchus</taxon>
    </lineage>
</organism>
<evidence type="ECO:0000313" key="1">
    <source>
        <dbReference type="EnsemblMetazoa" id="PPA44277.1"/>
    </source>
</evidence>
<dbReference type="AlphaFoldDB" id="A0A2A6CVX6"/>
<sequence length="69" mass="7856">MTTDAEIAQDTEKRKQSASGLQFRPQKGKDEFMWRQICKNPKLSGEKLPNALKPDMFRTCVSSVKSIKP</sequence>
<dbReference type="Proteomes" id="UP000005239">
    <property type="component" value="Unassembled WGS sequence"/>
</dbReference>
<evidence type="ECO:0000313" key="2">
    <source>
        <dbReference type="Proteomes" id="UP000005239"/>
    </source>
</evidence>
<proteinExistence type="predicted"/>
<accession>A0A2A6CVX6</accession>
<reference evidence="2" key="1">
    <citation type="journal article" date="2008" name="Nat. Genet.">
        <title>The Pristionchus pacificus genome provides a unique perspective on nematode lifestyle and parasitism.</title>
        <authorList>
            <person name="Dieterich C."/>
            <person name="Clifton S.W."/>
            <person name="Schuster L.N."/>
            <person name="Chinwalla A."/>
            <person name="Delehaunty K."/>
            <person name="Dinkelacker I."/>
            <person name="Fulton L."/>
            <person name="Fulton R."/>
            <person name="Godfrey J."/>
            <person name="Minx P."/>
            <person name="Mitreva M."/>
            <person name="Roeseler W."/>
            <person name="Tian H."/>
            <person name="Witte H."/>
            <person name="Yang S.P."/>
            <person name="Wilson R.K."/>
            <person name="Sommer R.J."/>
        </authorList>
    </citation>
    <scope>NUCLEOTIDE SEQUENCE [LARGE SCALE GENOMIC DNA]</scope>
    <source>
        <strain evidence="2">PS312</strain>
    </source>
</reference>
<name>A0A2A6CVX6_PRIPA</name>
<reference evidence="1" key="2">
    <citation type="submission" date="2022-06" db="UniProtKB">
        <authorList>
            <consortium name="EnsemblMetazoa"/>
        </authorList>
    </citation>
    <scope>IDENTIFICATION</scope>
    <source>
        <strain evidence="1">PS312</strain>
    </source>
</reference>
<dbReference type="EnsemblMetazoa" id="PPA44277.1">
    <property type="protein sequence ID" value="PPA44277.1"/>
    <property type="gene ID" value="WBGene00282646"/>
</dbReference>
<keyword evidence="2" id="KW-1185">Reference proteome</keyword>
<protein>
    <submittedName>
        <fullName evidence="1">Uncharacterized protein</fullName>
    </submittedName>
</protein>
<gene>
    <name evidence="1" type="primary">WBGene00282646</name>
</gene>